<evidence type="ECO:0000259" key="8">
    <source>
        <dbReference type="Pfam" id="PF02706"/>
    </source>
</evidence>
<dbReference type="Proteomes" id="UP000178602">
    <property type="component" value="Unassembled WGS sequence"/>
</dbReference>
<comment type="similarity">
    <text evidence="2">Belongs to the CpsC/CapA family.</text>
</comment>
<dbReference type="InterPro" id="IPR003856">
    <property type="entry name" value="LPS_length_determ_N"/>
</dbReference>
<feature type="transmembrane region" description="Helical" evidence="7">
    <location>
        <begin position="262"/>
        <end position="284"/>
    </location>
</feature>
<dbReference type="GO" id="GO:0005886">
    <property type="term" value="C:plasma membrane"/>
    <property type="evidence" value="ECO:0007669"/>
    <property type="project" value="UniProtKB-SubCell"/>
</dbReference>
<keyword evidence="5 7" id="KW-1133">Transmembrane helix</keyword>
<dbReference type="InterPro" id="IPR050445">
    <property type="entry name" value="Bact_polysacc_biosynth/exp"/>
</dbReference>
<evidence type="ECO:0000256" key="5">
    <source>
        <dbReference type="ARBA" id="ARBA00022989"/>
    </source>
</evidence>
<feature type="transmembrane region" description="Helical" evidence="7">
    <location>
        <begin position="20"/>
        <end position="37"/>
    </location>
</feature>
<keyword evidence="4 7" id="KW-0812">Transmembrane</keyword>
<dbReference type="PANTHER" id="PTHR32309:SF13">
    <property type="entry name" value="FERRIC ENTEROBACTIN TRANSPORT PROTEIN FEPE"/>
    <property type="match status" value="1"/>
</dbReference>
<dbReference type="Pfam" id="PF02706">
    <property type="entry name" value="Wzz"/>
    <property type="match status" value="1"/>
</dbReference>
<keyword evidence="3" id="KW-1003">Cell membrane</keyword>
<evidence type="ECO:0000256" key="7">
    <source>
        <dbReference type="SAM" id="Phobius"/>
    </source>
</evidence>
<accession>A0A1F4T5R3</accession>
<comment type="caution">
    <text evidence="10">The sequence shown here is derived from an EMBL/GenBank/DDBJ whole genome shotgun (WGS) entry which is preliminary data.</text>
</comment>
<protein>
    <recommendedName>
        <fullName evidence="12">Polysaccharide chain length determinant N-terminal domain-containing protein</fullName>
    </recommendedName>
</protein>
<evidence type="ECO:0008006" key="12">
    <source>
        <dbReference type="Google" id="ProtNLM"/>
    </source>
</evidence>
<sequence>MDEDINLRDYLAVVIKRWPLVLVITVGAMLFFGLPSLSRKDVYEAKVSILLKETTGSGSSATGQLASMLGFKTGSGAAEFPKIMESRSVAEIVFDSLRLDKKITGWDSPEIKKQELIKSLMSMVDISGTDLMEIKVLTEDPILSADIANAMVAAGEQYWKKINYTEARKKKEYIESQLPRIEGELRLAENAIKKFTLLSSDPNELQGVELKRLEREYEIQNSTYVMLRKEYESAKLDESKELTPFSIIDPAERPVKPLKHKIVLNFVIGFVFGAFCSVFLAFFLEYWQNISSSTYKKV</sequence>
<gene>
    <name evidence="10" type="ORF">A3K49_02630</name>
</gene>
<name>A0A1F4T5R3_UNCSA</name>
<evidence type="ECO:0000256" key="6">
    <source>
        <dbReference type="ARBA" id="ARBA00023136"/>
    </source>
</evidence>
<evidence type="ECO:0000313" key="10">
    <source>
        <dbReference type="EMBL" id="OGC27887.1"/>
    </source>
</evidence>
<dbReference type="PANTHER" id="PTHR32309">
    <property type="entry name" value="TYROSINE-PROTEIN KINASE"/>
    <property type="match status" value="1"/>
</dbReference>
<evidence type="ECO:0000256" key="1">
    <source>
        <dbReference type="ARBA" id="ARBA00004651"/>
    </source>
</evidence>
<reference evidence="10 11" key="1">
    <citation type="journal article" date="2016" name="Nat. Commun.">
        <title>Thousands of microbial genomes shed light on interconnected biogeochemical processes in an aquifer system.</title>
        <authorList>
            <person name="Anantharaman K."/>
            <person name="Brown C.T."/>
            <person name="Hug L.A."/>
            <person name="Sharon I."/>
            <person name="Castelle C.J."/>
            <person name="Probst A.J."/>
            <person name="Thomas B.C."/>
            <person name="Singh A."/>
            <person name="Wilkins M.J."/>
            <person name="Karaoz U."/>
            <person name="Brodie E.L."/>
            <person name="Williams K.H."/>
            <person name="Hubbard S.S."/>
            <person name="Banfield J.F."/>
        </authorList>
    </citation>
    <scope>NUCLEOTIDE SEQUENCE [LARGE SCALE GENOMIC DNA]</scope>
</reference>
<dbReference type="GO" id="GO:0004713">
    <property type="term" value="F:protein tyrosine kinase activity"/>
    <property type="evidence" value="ECO:0007669"/>
    <property type="project" value="TreeGrafter"/>
</dbReference>
<evidence type="ECO:0000256" key="4">
    <source>
        <dbReference type="ARBA" id="ARBA00022692"/>
    </source>
</evidence>
<comment type="subcellular location">
    <subcellularLocation>
        <location evidence="1">Cell membrane</location>
        <topology evidence="1">Multi-pass membrane protein</topology>
    </subcellularLocation>
</comment>
<dbReference type="Pfam" id="PF13807">
    <property type="entry name" value="GNVR"/>
    <property type="match status" value="1"/>
</dbReference>
<feature type="domain" description="Tyrosine-protein kinase G-rich" evidence="9">
    <location>
        <begin position="209"/>
        <end position="283"/>
    </location>
</feature>
<organism evidence="10 11">
    <name type="scientific">candidate division WOR-1 bacterium RIFOXYC12_FULL_54_18</name>
    <dbReference type="NCBI Taxonomy" id="1802584"/>
    <lineage>
        <taxon>Bacteria</taxon>
        <taxon>Bacillati</taxon>
        <taxon>Saganbacteria</taxon>
    </lineage>
</organism>
<evidence type="ECO:0000313" key="11">
    <source>
        <dbReference type="Proteomes" id="UP000178602"/>
    </source>
</evidence>
<feature type="domain" description="Polysaccharide chain length determinant N-terminal" evidence="8">
    <location>
        <begin position="3"/>
        <end position="97"/>
    </location>
</feature>
<evidence type="ECO:0000256" key="3">
    <source>
        <dbReference type="ARBA" id="ARBA00022475"/>
    </source>
</evidence>
<dbReference type="AlphaFoldDB" id="A0A1F4T5R3"/>
<proteinExistence type="inferred from homology"/>
<dbReference type="EMBL" id="MEUG01000001">
    <property type="protein sequence ID" value="OGC27887.1"/>
    <property type="molecule type" value="Genomic_DNA"/>
</dbReference>
<keyword evidence="6 7" id="KW-0472">Membrane</keyword>
<evidence type="ECO:0000256" key="2">
    <source>
        <dbReference type="ARBA" id="ARBA00006683"/>
    </source>
</evidence>
<dbReference type="InterPro" id="IPR032807">
    <property type="entry name" value="GNVR"/>
</dbReference>
<evidence type="ECO:0000259" key="9">
    <source>
        <dbReference type="Pfam" id="PF13807"/>
    </source>
</evidence>